<evidence type="ECO:0000313" key="2">
    <source>
        <dbReference type="EMBL" id="MED6165735.1"/>
    </source>
</evidence>
<gene>
    <name evidence="2" type="ORF">PIB30_102433</name>
</gene>
<proteinExistence type="predicted"/>
<protein>
    <submittedName>
        <fullName evidence="2">Uncharacterized protein</fullName>
    </submittedName>
</protein>
<feature type="non-terminal residue" evidence="2">
    <location>
        <position position="1"/>
    </location>
</feature>
<reference evidence="2 3" key="1">
    <citation type="journal article" date="2023" name="Plants (Basel)">
        <title>Bridging the Gap: Combining Genomics and Transcriptomics Approaches to Understand Stylosanthes scabra, an Orphan Legume from the Brazilian Caatinga.</title>
        <authorList>
            <person name="Ferreira-Neto J.R.C."/>
            <person name="da Silva M.D."/>
            <person name="Binneck E."/>
            <person name="de Melo N.F."/>
            <person name="da Silva R.H."/>
            <person name="de Melo A.L.T.M."/>
            <person name="Pandolfi V."/>
            <person name="Bustamante F.O."/>
            <person name="Brasileiro-Vidal A.C."/>
            <person name="Benko-Iseppon A.M."/>
        </authorList>
    </citation>
    <scope>NUCLEOTIDE SEQUENCE [LARGE SCALE GENOMIC DNA]</scope>
    <source>
        <tissue evidence="2">Leaves</tissue>
    </source>
</reference>
<feature type="compositionally biased region" description="Polar residues" evidence="1">
    <location>
        <begin position="24"/>
        <end position="33"/>
    </location>
</feature>
<dbReference type="Proteomes" id="UP001341840">
    <property type="component" value="Unassembled WGS sequence"/>
</dbReference>
<sequence length="104" mass="11589">HFASMEERGSMSMVEESPMEVEQTPATNDHSPLNFQNIADPLLDDITNSKWKSVWIINDDVMVEGAEAGESREDTKRMGGVYGSVYGMDENAKSLGFDPMKLED</sequence>
<dbReference type="EMBL" id="JASCZI010123984">
    <property type="protein sequence ID" value="MED6165735.1"/>
    <property type="molecule type" value="Genomic_DNA"/>
</dbReference>
<comment type="caution">
    <text evidence="2">The sequence shown here is derived from an EMBL/GenBank/DDBJ whole genome shotgun (WGS) entry which is preliminary data.</text>
</comment>
<feature type="region of interest" description="Disordered" evidence="1">
    <location>
        <begin position="1"/>
        <end position="33"/>
    </location>
</feature>
<evidence type="ECO:0000313" key="3">
    <source>
        <dbReference type="Proteomes" id="UP001341840"/>
    </source>
</evidence>
<evidence type="ECO:0000256" key="1">
    <source>
        <dbReference type="SAM" id="MobiDB-lite"/>
    </source>
</evidence>
<organism evidence="2 3">
    <name type="scientific">Stylosanthes scabra</name>
    <dbReference type="NCBI Taxonomy" id="79078"/>
    <lineage>
        <taxon>Eukaryota</taxon>
        <taxon>Viridiplantae</taxon>
        <taxon>Streptophyta</taxon>
        <taxon>Embryophyta</taxon>
        <taxon>Tracheophyta</taxon>
        <taxon>Spermatophyta</taxon>
        <taxon>Magnoliopsida</taxon>
        <taxon>eudicotyledons</taxon>
        <taxon>Gunneridae</taxon>
        <taxon>Pentapetalae</taxon>
        <taxon>rosids</taxon>
        <taxon>fabids</taxon>
        <taxon>Fabales</taxon>
        <taxon>Fabaceae</taxon>
        <taxon>Papilionoideae</taxon>
        <taxon>50 kb inversion clade</taxon>
        <taxon>dalbergioids sensu lato</taxon>
        <taxon>Dalbergieae</taxon>
        <taxon>Pterocarpus clade</taxon>
        <taxon>Stylosanthes</taxon>
    </lineage>
</organism>
<name>A0ABU6UWM6_9FABA</name>
<accession>A0ABU6UWM6</accession>
<feature type="compositionally biased region" description="Low complexity" evidence="1">
    <location>
        <begin position="10"/>
        <end position="22"/>
    </location>
</feature>
<keyword evidence="3" id="KW-1185">Reference proteome</keyword>